<dbReference type="Pfam" id="PF18267">
    <property type="entry name" value="Rubredoxin_C"/>
    <property type="match status" value="1"/>
</dbReference>
<name>X0RS03_9ZZZZ</name>
<protein>
    <recommendedName>
        <fullName evidence="2">NADH-rubredoxin oxidoreductase C-terminal domain-containing protein</fullName>
    </recommendedName>
</protein>
<gene>
    <name evidence="3" type="ORF">S01H1_07800</name>
</gene>
<comment type="cofactor">
    <cofactor evidence="1">
        <name>FAD</name>
        <dbReference type="ChEBI" id="CHEBI:57692"/>
    </cofactor>
</comment>
<organism evidence="3">
    <name type="scientific">marine sediment metagenome</name>
    <dbReference type="NCBI Taxonomy" id="412755"/>
    <lineage>
        <taxon>unclassified sequences</taxon>
        <taxon>metagenomes</taxon>
        <taxon>ecological metagenomes</taxon>
    </lineage>
</organism>
<dbReference type="Gene3D" id="3.30.390.30">
    <property type="match status" value="1"/>
</dbReference>
<sequence length="105" mass="11412">SNMANKKIIYDGAEVVNVLDVFDTPVVAMGRTSKEIGKCKAITRNTPHSSKKILLKNNKIVGLQFVGTIQNVGAFYSLMKKGSDVGGIVDRLLDDNFVIAPDIVF</sequence>
<feature type="domain" description="NADH-rubredoxin oxidoreductase C-terminal" evidence="2">
    <location>
        <begin position="16"/>
        <end position="82"/>
    </location>
</feature>
<accession>X0RS03</accession>
<feature type="non-terminal residue" evidence="3">
    <location>
        <position position="1"/>
    </location>
</feature>
<proteinExistence type="predicted"/>
<dbReference type="InterPro" id="IPR016156">
    <property type="entry name" value="FAD/NAD-linked_Rdtase_dimer_sf"/>
</dbReference>
<evidence type="ECO:0000313" key="3">
    <source>
        <dbReference type="EMBL" id="GAF71528.1"/>
    </source>
</evidence>
<evidence type="ECO:0000256" key="1">
    <source>
        <dbReference type="ARBA" id="ARBA00001974"/>
    </source>
</evidence>
<dbReference type="InterPro" id="IPR041575">
    <property type="entry name" value="Rubredoxin_C"/>
</dbReference>
<dbReference type="AlphaFoldDB" id="X0RS03"/>
<dbReference type="EMBL" id="BARS01004003">
    <property type="protein sequence ID" value="GAF71528.1"/>
    <property type="molecule type" value="Genomic_DNA"/>
</dbReference>
<reference evidence="3" key="1">
    <citation type="journal article" date="2014" name="Front. Microbiol.">
        <title>High frequency of phylogenetically diverse reductive dehalogenase-homologous genes in deep subseafloor sedimentary metagenomes.</title>
        <authorList>
            <person name="Kawai M."/>
            <person name="Futagami T."/>
            <person name="Toyoda A."/>
            <person name="Takaki Y."/>
            <person name="Nishi S."/>
            <person name="Hori S."/>
            <person name="Arai W."/>
            <person name="Tsubouchi T."/>
            <person name="Morono Y."/>
            <person name="Uchiyama I."/>
            <person name="Ito T."/>
            <person name="Fujiyama A."/>
            <person name="Inagaki F."/>
            <person name="Takami H."/>
        </authorList>
    </citation>
    <scope>NUCLEOTIDE SEQUENCE</scope>
    <source>
        <strain evidence="3">Expedition CK06-06</strain>
    </source>
</reference>
<comment type="caution">
    <text evidence="3">The sequence shown here is derived from an EMBL/GenBank/DDBJ whole genome shotgun (WGS) entry which is preliminary data.</text>
</comment>
<evidence type="ECO:0000259" key="2">
    <source>
        <dbReference type="Pfam" id="PF18267"/>
    </source>
</evidence>